<name>A0A5N6DD73_ASPPA</name>
<sequence length="71" mass="7952">MGTTYLSSPRYPGIGFFLPLSLKLHCFSRLFVFLLVSYHTPYLTLPFVLLCLGQPASSKYNVIGPKPLDQS</sequence>
<keyword evidence="1" id="KW-0472">Membrane</keyword>
<dbReference type="EMBL" id="ML734995">
    <property type="protein sequence ID" value="KAB8203154.1"/>
    <property type="molecule type" value="Genomic_DNA"/>
</dbReference>
<feature type="transmembrane region" description="Helical" evidence="1">
    <location>
        <begin position="30"/>
        <end position="52"/>
    </location>
</feature>
<accession>A0A5N6DD73</accession>
<dbReference type="AlphaFoldDB" id="A0A5N6DD73"/>
<reference evidence="2 3" key="1">
    <citation type="submission" date="2019-04" db="EMBL/GenBank/DDBJ databases">
        <title>Fungal friends and foes A comparative genomics study of 23 Aspergillus species from section Flavi.</title>
        <authorList>
            <consortium name="DOE Joint Genome Institute"/>
            <person name="Kjaerbolling I."/>
            <person name="Vesth T.C."/>
            <person name="Frisvad J.C."/>
            <person name="Nybo J.L."/>
            <person name="Theobald S."/>
            <person name="Kildgaard S."/>
            <person name="Petersen T.I."/>
            <person name="Kuo A."/>
            <person name="Sato A."/>
            <person name="Lyhne E.K."/>
            <person name="Kogle M.E."/>
            <person name="Wiebenga A."/>
            <person name="Kun R.S."/>
            <person name="Lubbers R.J."/>
            <person name="Makela M.R."/>
            <person name="Barry K."/>
            <person name="Chovatia M."/>
            <person name="Clum A."/>
            <person name="Daum C."/>
            <person name="Haridas S."/>
            <person name="He G."/>
            <person name="LaButti K."/>
            <person name="Lipzen A."/>
            <person name="Mondo S."/>
            <person name="Pangilinan J."/>
            <person name="Riley R."/>
            <person name="Salamov A."/>
            <person name="Simmons B.A."/>
            <person name="Magnuson J.K."/>
            <person name="Henrissat B."/>
            <person name="Mortensen U.H."/>
            <person name="Larsen T.O."/>
            <person name="De vries R.P."/>
            <person name="Grigoriev I.V."/>
            <person name="Machida M."/>
            <person name="Baker S.E."/>
            <person name="Andersen M.R."/>
        </authorList>
    </citation>
    <scope>NUCLEOTIDE SEQUENCE [LARGE SCALE GENOMIC DNA]</scope>
    <source>
        <strain evidence="2 3">CBS 117618</strain>
    </source>
</reference>
<dbReference type="Proteomes" id="UP000326532">
    <property type="component" value="Unassembled WGS sequence"/>
</dbReference>
<proteinExistence type="predicted"/>
<keyword evidence="1" id="KW-1133">Transmembrane helix</keyword>
<dbReference type="VEuPathDB" id="FungiDB:BDV34DRAFT_199898"/>
<evidence type="ECO:0000256" key="1">
    <source>
        <dbReference type="SAM" id="Phobius"/>
    </source>
</evidence>
<keyword evidence="1" id="KW-0812">Transmembrane</keyword>
<protein>
    <submittedName>
        <fullName evidence="2">Uncharacterized protein</fullName>
    </submittedName>
</protein>
<gene>
    <name evidence="2" type="ORF">BDV34DRAFT_199898</name>
</gene>
<keyword evidence="3" id="KW-1185">Reference proteome</keyword>
<evidence type="ECO:0000313" key="3">
    <source>
        <dbReference type="Proteomes" id="UP000326532"/>
    </source>
</evidence>
<evidence type="ECO:0000313" key="2">
    <source>
        <dbReference type="EMBL" id="KAB8203154.1"/>
    </source>
</evidence>
<organism evidence="2 3">
    <name type="scientific">Aspergillus parasiticus</name>
    <dbReference type="NCBI Taxonomy" id="5067"/>
    <lineage>
        <taxon>Eukaryota</taxon>
        <taxon>Fungi</taxon>
        <taxon>Dikarya</taxon>
        <taxon>Ascomycota</taxon>
        <taxon>Pezizomycotina</taxon>
        <taxon>Eurotiomycetes</taxon>
        <taxon>Eurotiomycetidae</taxon>
        <taxon>Eurotiales</taxon>
        <taxon>Aspergillaceae</taxon>
        <taxon>Aspergillus</taxon>
        <taxon>Aspergillus subgen. Circumdati</taxon>
    </lineage>
</organism>